<feature type="binding site" evidence="7">
    <location>
        <position position="129"/>
    </location>
    <ligand>
        <name>a 1,2-diacyl-sn-glycero-3-phospho-(1'-sn-glycerol)</name>
        <dbReference type="ChEBI" id="CHEBI:64716"/>
    </ligand>
</feature>
<dbReference type="PANTHER" id="PTHR30589">
    <property type="entry name" value="PROLIPOPROTEIN DIACYLGLYCERYL TRANSFERASE"/>
    <property type="match status" value="1"/>
</dbReference>
<evidence type="ECO:0000313" key="8">
    <source>
        <dbReference type="EMBL" id="OGF58727.1"/>
    </source>
</evidence>
<evidence type="ECO:0000256" key="2">
    <source>
        <dbReference type="ARBA" id="ARBA00022475"/>
    </source>
</evidence>
<feature type="transmembrane region" description="Helical" evidence="7">
    <location>
        <begin position="234"/>
        <end position="251"/>
    </location>
</feature>
<feature type="transmembrane region" description="Helical" evidence="7">
    <location>
        <begin position="77"/>
        <end position="104"/>
    </location>
</feature>
<dbReference type="EC" id="2.5.1.145" evidence="7"/>
<dbReference type="Pfam" id="PF01790">
    <property type="entry name" value="LGT"/>
    <property type="match status" value="1"/>
</dbReference>
<sequence length="257" mass="28715">MFGSHFGTLTIHTYGVILAIAFFLGFALFFRYAKKGGIPEKNIYDLFFYIVISALAGSKIFHLLIEWRYYLHNPGEILFAIARLGGVFYGGLILALIVSIIYLKYHKLPVWGISDYAAPGIALGLAIGRWGCFAAGCCYGSYCTLPWAVVYTDQYAFETVGTPIGVPLHPAPIYESVAVFLIFIVLVFIMIKREFDGQAVSILLVLMGTERFFVEFLRSDERGFVFNNSISTSQLLSIIIVPAGICLYFFLSRKQAK</sequence>
<accession>A0A1F5V5L8</accession>
<comment type="similarity">
    <text evidence="1 7">Belongs to the Lgt family.</text>
</comment>
<evidence type="ECO:0000256" key="5">
    <source>
        <dbReference type="ARBA" id="ARBA00022989"/>
    </source>
</evidence>
<gene>
    <name evidence="7" type="primary">lgt</name>
    <name evidence="8" type="ORF">A2Y62_13095</name>
</gene>
<comment type="function">
    <text evidence="7">Catalyzes the transfer of the diacylglyceryl group from phosphatidylglycerol to the sulfhydryl group of the N-terminal cysteine of a prolipoprotein, the first step in the formation of mature lipoproteins.</text>
</comment>
<evidence type="ECO:0000256" key="3">
    <source>
        <dbReference type="ARBA" id="ARBA00022679"/>
    </source>
</evidence>
<evidence type="ECO:0000256" key="6">
    <source>
        <dbReference type="ARBA" id="ARBA00023136"/>
    </source>
</evidence>
<keyword evidence="6 7" id="KW-0472">Membrane</keyword>
<dbReference type="PANTHER" id="PTHR30589:SF0">
    <property type="entry name" value="PHOSPHATIDYLGLYCEROL--PROLIPOPROTEIN DIACYLGLYCERYL TRANSFERASE"/>
    <property type="match status" value="1"/>
</dbReference>
<evidence type="ECO:0000256" key="1">
    <source>
        <dbReference type="ARBA" id="ARBA00007150"/>
    </source>
</evidence>
<dbReference type="HAMAP" id="MF_01147">
    <property type="entry name" value="Lgt"/>
    <property type="match status" value="1"/>
</dbReference>
<keyword evidence="3 7" id="KW-0808">Transferase</keyword>
<feature type="transmembrane region" description="Helical" evidence="7">
    <location>
        <begin position="46"/>
        <end position="65"/>
    </location>
</feature>
<dbReference type="AlphaFoldDB" id="A0A1F5V5L8"/>
<keyword evidence="4 7" id="KW-0812">Transmembrane</keyword>
<keyword evidence="5 7" id="KW-1133">Transmembrane helix</keyword>
<organism evidence="8 9">
    <name type="scientific">Candidatus Fischerbacteria bacterium RBG_13_37_8</name>
    <dbReference type="NCBI Taxonomy" id="1817863"/>
    <lineage>
        <taxon>Bacteria</taxon>
        <taxon>Candidatus Fischeribacteriota</taxon>
    </lineage>
</organism>
<reference evidence="8 9" key="1">
    <citation type="journal article" date="2016" name="Nat. Commun.">
        <title>Thousands of microbial genomes shed light on interconnected biogeochemical processes in an aquifer system.</title>
        <authorList>
            <person name="Anantharaman K."/>
            <person name="Brown C.T."/>
            <person name="Hug L.A."/>
            <person name="Sharon I."/>
            <person name="Castelle C.J."/>
            <person name="Probst A.J."/>
            <person name="Thomas B.C."/>
            <person name="Singh A."/>
            <person name="Wilkins M.J."/>
            <person name="Karaoz U."/>
            <person name="Brodie E.L."/>
            <person name="Williams K.H."/>
            <person name="Hubbard S.S."/>
            <person name="Banfield J.F."/>
        </authorList>
    </citation>
    <scope>NUCLEOTIDE SEQUENCE [LARGE SCALE GENOMIC DNA]</scope>
</reference>
<dbReference type="NCBIfam" id="TIGR00544">
    <property type="entry name" value="lgt"/>
    <property type="match status" value="1"/>
</dbReference>
<name>A0A1F5V5L8_9BACT</name>
<proteinExistence type="inferred from homology"/>
<feature type="transmembrane region" description="Helical" evidence="7">
    <location>
        <begin position="198"/>
        <end position="214"/>
    </location>
</feature>
<evidence type="ECO:0000313" key="9">
    <source>
        <dbReference type="Proteomes" id="UP000178943"/>
    </source>
</evidence>
<comment type="caution">
    <text evidence="8">The sequence shown here is derived from an EMBL/GenBank/DDBJ whole genome shotgun (WGS) entry which is preliminary data.</text>
</comment>
<protein>
    <recommendedName>
        <fullName evidence="7">Phosphatidylglycerol--prolipoprotein diacylglyceryl transferase</fullName>
        <ecNumber evidence="7">2.5.1.145</ecNumber>
    </recommendedName>
</protein>
<comment type="subcellular location">
    <subcellularLocation>
        <location evidence="7">Cell membrane</location>
        <topology evidence="7">Multi-pass membrane protein</topology>
    </subcellularLocation>
</comment>
<dbReference type="Proteomes" id="UP000178943">
    <property type="component" value="Unassembled WGS sequence"/>
</dbReference>
<keyword evidence="8" id="KW-0449">Lipoprotein</keyword>
<comment type="catalytic activity">
    <reaction evidence="7">
        <text>L-cysteinyl-[prolipoprotein] + a 1,2-diacyl-sn-glycero-3-phospho-(1'-sn-glycerol) = an S-1,2-diacyl-sn-glyceryl-L-cysteinyl-[prolipoprotein] + sn-glycerol 1-phosphate + H(+)</text>
        <dbReference type="Rhea" id="RHEA:56712"/>
        <dbReference type="Rhea" id="RHEA-COMP:14679"/>
        <dbReference type="Rhea" id="RHEA-COMP:14680"/>
        <dbReference type="ChEBI" id="CHEBI:15378"/>
        <dbReference type="ChEBI" id="CHEBI:29950"/>
        <dbReference type="ChEBI" id="CHEBI:57685"/>
        <dbReference type="ChEBI" id="CHEBI:64716"/>
        <dbReference type="ChEBI" id="CHEBI:140658"/>
        <dbReference type="EC" id="2.5.1.145"/>
    </reaction>
</comment>
<dbReference type="InterPro" id="IPR001640">
    <property type="entry name" value="Lgt"/>
</dbReference>
<dbReference type="GO" id="GO:0008961">
    <property type="term" value="F:phosphatidylglycerol-prolipoprotein diacylglyceryl transferase activity"/>
    <property type="evidence" value="ECO:0007669"/>
    <property type="project" value="UniProtKB-UniRule"/>
</dbReference>
<dbReference type="GO" id="GO:0042158">
    <property type="term" value="P:lipoprotein biosynthetic process"/>
    <property type="evidence" value="ECO:0007669"/>
    <property type="project" value="UniProtKB-UniRule"/>
</dbReference>
<dbReference type="STRING" id="1817863.A2Y62_13095"/>
<evidence type="ECO:0000256" key="4">
    <source>
        <dbReference type="ARBA" id="ARBA00022692"/>
    </source>
</evidence>
<dbReference type="EMBL" id="MFGW01000233">
    <property type="protein sequence ID" value="OGF58727.1"/>
    <property type="molecule type" value="Genomic_DNA"/>
</dbReference>
<feature type="transmembrane region" description="Helical" evidence="7">
    <location>
        <begin position="12"/>
        <end position="34"/>
    </location>
</feature>
<dbReference type="GO" id="GO:0005886">
    <property type="term" value="C:plasma membrane"/>
    <property type="evidence" value="ECO:0007669"/>
    <property type="project" value="UniProtKB-SubCell"/>
</dbReference>
<comment type="pathway">
    <text evidence="7">Protein modification; lipoprotein biosynthesis (diacylglyceryl transfer).</text>
</comment>
<dbReference type="UniPathway" id="UPA00664"/>
<evidence type="ECO:0000256" key="7">
    <source>
        <dbReference type="HAMAP-Rule" id="MF_01147"/>
    </source>
</evidence>
<feature type="transmembrane region" description="Helical" evidence="7">
    <location>
        <begin position="173"/>
        <end position="191"/>
    </location>
</feature>
<feature type="transmembrane region" description="Helical" evidence="7">
    <location>
        <begin position="116"/>
        <end position="142"/>
    </location>
</feature>
<keyword evidence="2 7" id="KW-1003">Cell membrane</keyword>